<dbReference type="Gene3D" id="1.20.120.1020">
    <property type="entry name" value="Prion-inhibition and propagation, HeLo domain"/>
    <property type="match status" value="1"/>
</dbReference>
<protein>
    <recommendedName>
        <fullName evidence="6">Prion-inhibition and propagation HeLo domain-containing protein</fullName>
    </recommendedName>
</protein>
<dbReference type="Proteomes" id="UP001149163">
    <property type="component" value="Unassembled WGS sequence"/>
</dbReference>
<dbReference type="InterPro" id="IPR038305">
    <property type="entry name" value="HeLo_sf"/>
</dbReference>
<dbReference type="InterPro" id="IPR029498">
    <property type="entry name" value="HeLo_dom"/>
</dbReference>
<dbReference type="OrthoDB" id="20872at2759"/>
<dbReference type="EMBL" id="JAPQKN010000001">
    <property type="protein sequence ID" value="KAJ5175269.1"/>
    <property type="molecule type" value="Genomic_DNA"/>
</dbReference>
<dbReference type="RefSeq" id="XP_056546877.1">
    <property type="nucleotide sequence ID" value="XM_056683271.1"/>
</dbReference>
<keyword evidence="5" id="KW-1185">Reference proteome</keyword>
<name>A0A9W9ICX8_9EURO</name>
<evidence type="ECO:0000313" key="5">
    <source>
        <dbReference type="Proteomes" id="UP001149163"/>
    </source>
</evidence>
<organism evidence="4 5">
    <name type="scientific">Penicillium canariense</name>
    <dbReference type="NCBI Taxonomy" id="189055"/>
    <lineage>
        <taxon>Eukaryota</taxon>
        <taxon>Fungi</taxon>
        <taxon>Dikarya</taxon>
        <taxon>Ascomycota</taxon>
        <taxon>Pezizomycotina</taxon>
        <taxon>Eurotiomycetes</taxon>
        <taxon>Eurotiomycetidae</taxon>
        <taxon>Eurotiales</taxon>
        <taxon>Aspergillaceae</taxon>
        <taxon>Penicillium</taxon>
    </lineage>
</organism>
<evidence type="ECO:0000259" key="2">
    <source>
        <dbReference type="Pfam" id="PF14479"/>
    </source>
</evidence>
<dbReference type="AlphaFoldDB" id="A0A9W9ICX8"/>
<keyword evidence="1" id="KW-0175">Coiled coil</keyword>
<sequence length="535" mass="59501">MITQVPVSPTGQAASDLAQLWQEAVQAYEKETGKSLQLGHFRSMDDVMSGTESLSQKFKDFRDDKSKVSKVRTAFKNNMWLIQKIVNTVQVVGNVASAFPPAMPASLIFSAFGQVMQSFADVSADYDKVMGFFDYTHRFFDRLSIIDQKMPNLPQFQRCVTRVFSSILKICSAAQKYCAEKRFKKWFESLMKGTDGALASASAQLDEAVNELSQAVGLSTLRTVQILDEVVQSMNGNVEFLVANANLIDERTQAIESNTTTIMEQNKELEAKQDEMTALQREALEKVTEQSRMLNEVVGYFGSVQMGENFGKSFQTSLLKMNVVQLRLTRWGKSVGLANLSDAKSLREAKIASDDIPRVEELLEGILDQFADAARISQRFQKRNAGVQVLDPAKELDEVSASLRQTMTALVKERQGNAESDPESDLTLYEEKNFTRLIQDVGELVNDLVSLFPAVEADQRKLCEEEVSAMEKIKDGLPVLKEAAAGQDDLLSQTVVKVIESTTTTTYTNSVVFQGQNSGFQIGNNKGNISNVRFH</sequence>
<evidence type="ECO:0008006" key="6">
    <source>
        <dbReference type="Google" id="ProtNLM"/>
    </source>
</evidence>
<dbReference type="Pfam" id="PF17109">
    <property type="entry name" value="Goodbye"/>
    <property type="match status" value="1"/>
</dbReference>
<comment type="caution">
    <text evidence="4">The sequence shown here is derived from an EMBL/GenBank/DDBJ whole genome shotgun (WGS) entry which is preliminary data.</text>
</comment>
<reference evidence="4" key="1">
    <citation type="submission" date="2022-11" db="EMBL/GenBank/DDBJ databases">
        <authorList>
            <person name="Petersen C."/>
        </authorList>
    </citation>
    <scope>NUCLEOTIDE SEQUENCE</scope>
    <source>
        <strain evidence="4">IBT 26290</strain>
    </source>
</reference>
<dbReference type="InterPro" id="IPR031350">
    <property type="entry name" value="Goodbye_dom"/>
</dbReference>
<proteinExistence type="predicted"/>
<dbReference type="GeneID" id="81422447"/>
<feature type="coiled-coil region" evidence="1">
    <location>
        <begin position="262"/>
        <end position="289"/>
    </location>
</feature>
<accession>A0A9W9ICX8</accession>
<dbReference type="PANTHER" id="PTHR37542">
    <property type="entry name" value="HELO DOMAIN-CONTAINING PROTEIN-RELATED"/>
    <property type="match status" value="1"/>
</dbReference>
<feature type="domain" description="Prion-inhibition and propagation HeLo" evidence="2">
    <location>
        <begin position="295"/>
        <end position="474"/>
    </location>
</feature>
<feature type="domain" description="Fungal STAND N-terminal Goodbye" evidence="3">
    <location>
        <begin position="21"/>
        <end position="144"/>
    </location>
</feature>
<evidence type="ECO:0000256" key="1">
    <source>
        <dbReference type="SAM" id="Coils"/>
    </source>
</evidence>
<reference evidence="4" key="2">
    <citation type="journal article" date="2023" name="IMA Fungus">
        <title>Comparative genomic study of the Penicillium genus elucidates a diverse pangenome and 15 lateral gene transfer events.</title>
        <authorList>
            <person name="Petersen C."/>
            <person name="Sorensen T."/>
            <person name="Nielsen M.R."/>
            <person name="Sondergaard T.E."/>
            <person name="Sorensen J.L."/>
            <person name="Fitzpatrick D.A."/>
            <person name="Frisvad J.C."/>
            <person name="Nielsen K.L."/>
        </authorList>
    </citation>
    <scope>NUCLEOTIDE SEQUENCE</scope>
    <source>
        <strain evidence="4">IBT 26290</strain>
    </source>
</reference>
<dbReference type="Pfam" id="PF14479">
    <property type="entry name" value="HeLo"/>
    <property type="match status" value="1"/>
</dbReference>
<dbReference type="PANTHER" id="PTHR37542:SF3">
    <property type="entry name" value="PRION-INHIBITION AND PROPAGATION HELO DOMAIN-CONTAINING PROTEIN"/>
    <property type="match status" value="1"/>
</dbReference>
<evidence type="ECO:0000313" key="4">
    <source>
        <dbReference type="EMBL" id="KAJ5175269.1"/>
    </source>
</evidence>
<evidence type="ECO:0000259" key="3">
    <source>
        <dbReference type="Pfam" id="PF17109"/>
    </source>
</evidence>
<gene>
    <name evidence="4" type="ORF">N7482_001146</name>
</gene>